<accession>A0A1G9FWD4</accession>
<feature type="domain" description="D-serine dehydratase-like" evidence="3">
    <location>
        <begin position="254"/>
        <end position="351"/>
    </location>
</feature>
<dbReference type="GO" id="GO:0008721">
    <property type="term" value="F:D-serine ammonia-lyase activity"/>
    <property type="evidence" value="ECO:0007669"/>
    <property type="project" value="TreeGrafter"/>
</dbReference>
<dbReference type="PANTHER" id="PTHR28004">
    <property type="entry name" value="ZGC:162816-RELATED"/>
    <property type="match status" value="1"/>
</dbReference>
<evidence type="ECO:0000256" key="1">
    <source>
        <dbReference type="ARBA" id="ARBA00005323"/>
    </source>
</evidence>
<dbReference type="RefSeq" id="WP_092986584.1">
    <property type="nucleotide sequence ID" value="NZ_FNFY01000014.1"/>
</dbReference>
<dbReference type="SMART" id="SM01119">
    <property type="entry name" value="D-ser_dehydrat"/>
    <property type="match status" value="1"/>
</dbReference>
<dbReference type="InterPro" id="IPR051466">
    <property type="entry name" value="D-amino_acid_metab_enzyme"/>
</dbReference>
<dbReference type="Gene3D" id="2.40.37.20">
    <property type="entry name" value="D-serine dehydratase-like domain"/>
    <property type="match status" value="1"/>
</dbReference>
<gene>
    <name evidence="4" type="ORF">SAMN05216216_11437</name>
</gene>
<dbReference type="EMBL" id="FNFY01000014">
    <property type="protein sequence ID" value="SDK92677.1"/>
    <property type="molecule type" value="Genomic_DNA"/>
</dbReference>
<dbReference type="InterPro" id="IPR029066">
    <property type="entry name" value="PLP-binding_barrel"/>
</dbReference>
<dbReference type="Proteomes" id="UP000199008">
    <property type="component" value="Unassembled WGS sequence"/>
</dbReference>
<evidence type="ECO:0000313" key="4">
    <source>
        <dbReference type="EMBL" id="SDK92677.1"/>
    </source>
</evidence>
<name>A0A1G9FWD4_9BACL</name>
<evidence type="ECO:0000313" key="5">
    <source>
        <dbReference type="Proteomes" id="UP000199008"/>
    </source>
</evidence>
<dbReference type="SUPFAM" id="SSF51419">
    <property type="entry name" value="PLP-binding barrel"/>
    <property type="match status" value="1"/>
</dbReference>
<dbReference type="OrthoDB" id="9788869at2"/>
<organism evidence="4 5">
    <name type="scientific">Lacicoccus qingdaonensis</name>
    <dbReference type="NCBI Taxonomy" id="576118"/>
    <lineage>
        <taxon>Bacteria</taxon>
        <taxon>Bacillati</taxon>
        <taxon>Bacillota</taxon>
        <taxon>Bacilli</taxon>
        <taxon>Bacillales</taxon>
        <taxon>Salinicoccaceae</taxon>
        <taxon>Lacicoccus</taxon>
    </lineage>
</organism>
<dbReference type="InterPro" id="IPR001608">
    <property type="entry name" value="Ala_racemase_N"/>
</dbReference>
<proteinExistence type="inferred from homology"/>
<dbReference type="Pfam" id="PF14031">
    <property type="entry name" value="D-ser_dehydrat"/>
    <property type="match status" value="1"/>
</dbReference>
<dbReference type="InterPro" id="IPR026956">
    <property type="entry name" value="D-ser_dehydrat-like_dom"/>
</dbReference>
<dbReference type="InterPro" id="IPR042208">
    <property type="entry name" value="D-ser_dehydrat-like_sf"/>
</dbReference>
<dbReference type="STRING" id="576118.SAMN05216216_11437"/>
<dbReference type="PANTHER" id="PTHR28004:SF2">
    <property type="entry name" value="D-SERINE DEHYDRATASE"/>
    <property type="match status" value="1"/>
</dbReference>
<dbReference type="GO" id="GO:0036088">
    <property type="term" value="P:D-serine catabolic process"/>
    <property type="evidence" value="ECO:0007669"/>
    <property type="project" value="TreeGrafter"/>
</dbReference>
<dbReference type="AlphaFoldDB" id="A0A1G9FWD4"/>
<sequence>MSYRQIDTPALLIDNKILNRNIDAMQQYADEHKVDLRPHTKTHKMAELAIKQKKAGASGITVAKTGEAEVMAEAGIDDIFIANQVIGRAKVERIRKLSESINVSFGVDSIYSVKEIDEVFEGADKKAEVLIEIEVGEKRSGIIEEDDFIELLDAVKDSMNVRFKGVFSHDGHTYKAASVDELKALYDESSTRTLHFADIARNHGMACEVVSIGSTPPFVLGFELPEGITEIRPGTYILMDGSQANVIGTNDTCAATVLTTVISKPTSERVITDVGAKGLTQQHRKVGLTATAGLGKIAGFDDVHIDGMFDEHAIINNQQFSDQVEIGDKVEVIMNHICPVSNLYDKAYLVENKEVLEEIEVAARGKLQ</sequence>
<reference evidence="5" key="1">
    <citation type="submission" date="2016-10" db="EMBL/GenBank/DDBJ databases">
        <authorList>
            <person name="Varghese N."/>
            <person name="Submissions S."/>
        </authorList>
    </citation>
    <scope>NUCLEOTIDE SEQUENCE [LARGE SCALE GENOMIC DNA]</scope>
    <source>
        <strain evidence="5">CGMCC 1.8895</strain>
    </source>
</reference>
<keyword evidence="2" id="KW-0456">Lyase</keyword>
<comment type="similarity">
    <text evidence="1">Belongs to the DSD1 family.</text>
</comment>
<dbReference type="Gene3D" id="3.20.20.10">
    <property type="entry name" value="Alanine racemase"/>
    <property type="match status" value="1"/>
</dbReference>
<protein>
    <submittedName>
        <fullName evidence="4">D-serine deaminase, pyridoxal phosphate-dependent</fullName>
    </submittedName>
</protein>
<dbReference type="Pfam" id="PF01168">
    <property type="entry name" value="Ala_racemase_N"/>
    <property type="match status" value="1"/>
</dbReference>
<evidence type="ECO:0000256" key="2">
    <source>
        <dbReference type="ARBA" id="ARBA00023239"/>
    </source>
</evidence>
<keyword evidence="5" id="KW-1185">Reference proteome</keyword>
<evidence type="ECO:0000259" key="3">
    <source>
        <dbReference type="SMART" id="SM01119"/>
    </source>
</evidence>